<name>A0ABD2IRS3_HETSC</name>
<dbReference type="AlphaFoldDB" id="A0ABD2IRS3"/>
<protein>
    <submittedName>
        <fullName evidence="1">Uncharacterized protein</fullName>
    </submittedName>
</protein>
<organism evidence="1 2">
    <name type="scientific">Heterodera schachtii</name>
    <name type="common">Sugarbeet cyst nematode worm</name>
    <name type="synonym">Tylenchus schachtii</name>
    <dbReference type="NCBI Taxonomy" id="97005"/>
    <lineage>
        <taxon>Eukaryota</taxon>
        <taxon>Metazoa</taxon>
        <taxon>Ecdysozoa</taxon>
        <taxon>Nematoda</taxon>
        <taxon>Chromadorea</taxon>
        <taxon>Rhabditida</taxon>
        <taxon>Tylenchina</taxon>
        <taxon>Tylenchomorpha</taxon>
        <taxon>Tylenchoidea</taxon>
        <taxon>Heteroderidae</taxon>
        <taxon>Heteroderinae</taxon>
        <taxon>Heterodera</taxon>
    </lineage>
</organism>
<dbReference type="Proteomes" id="UP001620645">
    <property type="component" value="Unassembled WGS sequence"/>
</dbReference>
<keyword evidence="2" id="KW-1185">Reference proteome</keyword>
<dbReference type="EMBL" id="JBICCN010000254">
    <property type="protein sequence ID" value="KAL3082709.1"/>
    <property type="molecule type" value="Genomic_DNA"/>
</dbReference>
<sequence length="435" mass="49600">MSKNEISQNFSTCGACRDKQREIPPETFGKIMRDQIVELERFPENATAQAMANKILHLKAIAQQLAEFTQAKFARGEAKLIDPLILEHALKIGQFCDNFLIGGESASGERVGKRLRHGIGLVKARVGQVQRLMDANLVEWNDIWQLLRNFSPTEGPMGGVDQLAKSLEQRIGTMIRQSNGSYYGQMPFTKAISQLAEVERDRSEDEAAKLVRLFKIVLELIVGATQEMLRNIATDTLKANGATFYGTNFLFVFSNITNETERQCQGLIGTSEVPNGQQMVRLFDSVRKEANEMFERRKTDICAQFKSIGKMLKMEMAQFRIELDKGLERHKSKRHKLFNGKPKLRNTFELLKETQNVFVIAHNALDMVGLQYPKEMVKKKLEQLGRIMQQGIVANNTITSEDYEEHEEISNCLNTEAIEERIEFEIYSMGFRTIF</sequence>
<proteinExistence type="predicted"/>
<evidence type="ECO:0000313" key="1">
    <source>
        <dbReference type="EMBL" id="KAL3082709.1"/>
    </source>
</evidence>
<comment type="caution">
    <text evidence="1">The sequence shown here is derived from an EMBL/GenBank/DDBJ whole genome shotgun (WGS) entry which is preliminary data.</text>
</comment>
<evidence type="ECO:0000313" key="2">
    <source>
        <dbReference type="Proteomes" id="UP001620645"/>
    </source>
</evidence>
<accession>A0ABD2IRS3</accession>
<gene>
    <name evidence="1" type="ORF">niasHS_010511</name>
</gene>
<reference evidence="1 2" key="1">
    <citation type="submission" date="2024-10" db="EMBL/GenBank/DDBJ databases">
        <authorList>
            <person name="Kim D."/>
        </authorList>
    </citation>
    <scope>NUCLEOTIDE SEQUENCE [LARGE SCALE GENOMIC DNA]</scope>
    <source>
        <strain evidence="1">Taebaek</strain>
    </source>
</reference>